<reference evidence="8" key="1">
    <citation type="submission" date="2021-02" db="EMBL/GenBank/DDBJ databases">
        <title>The CRISPR/cas machinery reduction and long-range gene transfer in the hot spring cyanobacterium Synechococcus.</title>
        <authorList>
            <person name="Dvorak P."/>
            <person name="Jahodarova E."/>
            <person name="Hasler P."/>
            <person name="Poulickova A."/>
        </authorList>
    </citation>
    <scope>NUCLEOTIDE SEQUENCE</scope>
    <source>
        <strain evidence="8">Rupite</strain>
    </source>
</reference>
<evidence type="ECO:0000313" key="8">
    <source>
        <dbReference type="EMBL" id="MCJ2544481.1"/>
    </source>
</evidence>
<feature type="transmembrane region" description="Helical" evidence="7">
    <location>
        <begin position="88"/>
        <end position="111"/>
    </location>
</feature>
<comment type="subcellular location">
    <subcellularLocation>
        <location evidence="1">Cell membrane</location>
        <topology evidence="1">Multi-pass membrane protein</topology>
    </subcellularLocation>
</comment>
<comment type="caution">
    <text evidence="8">The sequence shown here is derived from an EMBL/GenBank/DDBJ whole genome shotgun (WGS) entry which is preliminary data.</text>
</comment>
<dbReference type="PANTHER" id="PTHR34184">
    <property type="entry name" value="UPF0718 PROTEIN YCGR"/>
    <property type="match status" value="1"/>
</dbReference>
<feature type="transmembrane region" description="Helical" evidence="7">
    <location>
        <begin position="55"/>
        <end position="76"/>
    </location>
</feature>
<keyword evidence="4 7" id="KW-0812">Transmembrane</keyword>
<feature type="transmembrane region" description="Helical" evidence="7">
    <location>
        <begin position="117"/>
        <end position="138"/>
    </location>
</feature>
<organism evidence="8 9">
    <name type="scientific">Thermostichus vulcanus str. 'Rupite'</name>
    <dbReference type="NCBI Taxonomy" id="2813851"/>
    <lineage>
        <taxon>Bacteria</taxon>
        <taxon>Bacillati</taxon>
        <taxon>Cyanobacteriota</taxon>
        <taxon>Cyanophyceae</taxon>
        <taxon>Thermostichales</taxon>
        <taxon>Thermostichaceae</taxon>
        <taxon>Thermostichus</taxon>
    </lineage>
</organism>
<evidence type="ECO:0000256" key="3">
    <source>
        <dbReference type="ARBA" id="ARBA00022475"/>
    </source>
</evidence>
<dbReference type="PANTHER" id="PTHR34184:SF4">
    <property type="entry name" value="UPF0718 PROTEIN YCGR"/>
    <property type="match status" value="1"/>
</dbReference>
<evidence type="ECO:0000256" key="5">
    <source>
        <dbReference type="ARBA" id="ARBA00022989"/>
    </source>
</evidence>
<name>A0ABT0CFE1_THEVL</name>
<feature type="transmembrane region" description="Helical" evidence="7">
    <location>
        <begin position="332"/>
        <end position="354"/>
    </location>
</feature>
<dbReference type="RefSeq" id="WP_425244431.1">
    <property type="nucleotide sequence ID" value="NZ_JAFIRA010000069.1"/>
</dbReference>
<dbReference type="InterPro" id="IPR005524">
    <property type="entry name" value="DUF318"/>
</dbReference>
<feature type="transmembrane region" description="Helical" evidence="7">
    <location>
        <begin position="269"/>
        <end position="286"/>
    </location>
</feature>
<comment type="similarity">
    <text evidence="2">Belongs to the UPF0718 family.</text>
</comment>
<keyword evidence="9" id="KW-1185">Reference proteome</keyword>
<keyword evidence="5 7" id="KW-1133">Transmembrane helix</keyword>
<dbReference type="Pfam" id="PF03773">
    <property type="entry name" value="ArsP_1"/>
    <property type="match status" value="1"/>
</dbReference>
<evidence type="ECO:0000256" key="6">
    <source>
        <dbReference type="ARBA" id="ARBA00023136"/>
    </source>
</evidence>
<feature type="transmembrane region" description="Helical" evidence="7">
    <location>
        <begin position="293"/>
        <end position="312"/>
    </location>
</feature>
<sequence>MDSPLWRDGFTLFLSIVVQAMPFLLLGVFLSGLLAVFVDGSQLARFLPKSKVSSALAGGALGFFFPVCECGNLPVARQLVIKGIPPHVAVAFLLAAPVFNPVVIFSTWIAFRAMPELVVYRILFSFGIAVAIGLLFSLQKDLQPLLHPAVWRELERNSSPTPPPTPTSRSPLLQGGTFWIGSRPKQGSTAPQPAPAGSLLTLQTAEEVYQSALASAPPIPWRQKGTVLLQTWAREIRELGSVLILGSAMAALIQTVIPRSFLLDYGQDALVSILIMMALAAIISICSTVDAFFALSFAATFTPGSLLAFMVFGPMVDLKAIGLMLTLFKPRAIFYLVILTLQFTLVGALAINYYGG</sequence>
<feature type="transmembrane region" description="Helical" evidence="7">
    <location>
        <begin position="239"/>
        <end position="257"/>
    </location>
</feature>
<dbReference type="Proteomes" id="UP000830835">
    <property type="component" value="Unassembled WGS sequence"/>
</dbReference>
<evidence type="ECO:0000256" key="7">
    <source>
        <dbReference type="SAM" id="Phobius"/>
    </source>
</evidence>
<dbReference type="EMBL" id="JAFIRA010000069">
    <property type="protein sequence ID" value="MCJ2544481.1"/>
    <property type="molecule type" value="Genomic_DNA"/>
</dbReference>
<accession>A0ABT0CFE1</accession>
<evidence type="ECO:0000256" key="4">
    <source>
        <dbReference type="ARBA" id="ARBA00022692"/>
    </source>
</evidence>
<evidence type="ECO:0000256" key="2">
    <source>
        <dbReference type="ARBA" id="ARBA00006386"/>
    </source>
</evidence>
<feature type="transmembrane region" description="Helical" evidence="7">
    <location>
        <begin position="12"/>
        <end position="35"/>
    </location>
</feature>
<keyword evidence="3" id="KW-1003">Cell membrane</keyword>
<keyword evidence="6 7" id="KW-0472">Membrane</keyword>
<protein>
    <submittedName>
        <fullName evidence="8">Permease</fullName>
    </submittedName>
</protein>
<proteinExistence type="inferred from homology"/>
<evidence type="ECO:0000313" key="9">
    <source>
        <dbReference type="Proteomes" id="UP000830835"/>
    </source>
</evidence>
<evidence type="ECO:0000256" key="1">
    <source>
        <dbReference type="ARBA" id="ARBA00004651"/>
    </source>
</evidence>
<dbReference type="InterPro" id="IPR052923">
    <property type="entry name" value="UPF0718"/>
</dbReference>
<gene>
    <name evidence="8" type="ORF">JX360_16470</name>
</gene>